<feature type="domain" description="PKD" evidence="7">
    <location>
        <begin position="697"/>
        <end position="750"/>
    </location>
</feature>
<keyword evidence="10" id="KW-1185">Reference proteome</keyword>
<dbReference type="SUPFAM" id="SSF49299">
    <property type="entry name" value="PKD domain"/>
    <property type="match status" value="1"/>
</dbReference>
<keyword evidence="3 6" id="KW-0479">Metal-binding</keyword>
<dbReference type="InterPro" id="IPR002324">
    <property type="entry name" value="Cyt_c_ID"/>
</dbReference>
<dbReference type="InterPro" id="IPR011042">
    <property type="entry name" value="6-blade_b-propeller_TolB-like"/>
</dbReference>
<keyword evidence="5 6" id="KW-0408">Iron</keyword>
<feature type="domain" description="Cytochrome c" evidence="8">
    <location>
        <begin position="824"/>
        <end position="909"/>
    </location>
</feature>
<evidence type="ECO:0000256" key="4">
    <source>
        <dbReference type="ARBA" id="ARBA00022982"/>
    </source>
</evidence>
<keyword evidence="4" id="KW-0249">Electron transport</keyword>
<dbReference type="PROSITE" id="PS50093">
    <property type="entry name" value="PKD"/>
    <property type="match status" value="1"/>
</dbReference>
<dbReference type="InterPro" id="IPR013783">
    <property type="entry name" value="Ig-like_fold"/>
</dbReference>
<dbReference type="SUPFAM" id="SSF50952">
    <property type="entry name" value="Soluble quinoprotein glucose dehydrogenase"/>
    <property type="match status" value="1"/>
</dbReference>
<reference evidence="10" key="1">
    <citation type="journal article" date="2019" name="Int. J. Syst. Evol. Microbiol.">
        <title>The Global Catalogue of Microorganisms (GCM) 10K type strain sequencing project: providing services to taxonomists for standard genome sequencing and annotation.</title>
        <authorList>
            <consortium name="The Broad Institute Genomics Platform"/>
            <consortium name="The Broad Institute Genome Sequencing Center for Infectious Disease"/>
            <person name="Wu L."/>
            <person name="Ma J."/>
        </authorList>
    </citation>
    <scope>NUCLEOTIDE SEQUENCE [LARGE SCALE GENOMIC DNA]</scope>
    <source>
        <strain evidence="10">JCM 17664</strain>
    </source>
</reference>
<comment type="caution">
    <text evidence="9">The sequence shown here is derived from an EMBL/GenBank/DDBJ whole genome shotgun (WGS) entry which is preliminary data.</text>
</comment>
<dbReference type="InterPro" id="IPR029010">
    <property type="entry name" value="ThuA-like"/>
</dbReference>
<keyword evidence="1" id="KW-0813">Transport</keyword>
<dbReference type="PANTHER" id="PTHR40469">
    <property type="entry name" value="SECRETED GLYCOSYL HYDROLASE"/>
    <property type="match status" value="1"/>
</dbReference>
<evidence type="ECO:0000313" key="9">
    <source>
        <dbReference type="EMBL" id="GAA4304490.1"/>
    </source>
</evidence>
<gene>
    <name evidence="9" type="ORF">GCM10023143_08990</name>
</gene>
<dbReference type="Pfam" id="PF07995">
    <property type="entry name" value="GSDH"/>
    <property type="match status" value="1"/>
</dbReference>
<dbReference type="Gene3D" id="2.120.10.30">
    <property type="entry name" value="TolB, C-terminal domain"/>
    <property type="match status" value="1"/>
</dbReference>
<name>A0ABP8FIQ0_9BACT</name>
<evidence type="ECO:0000259" key="8">
    <source>
        <dbReference type="PROSITE" id="PS51007"/>
    </source>
</evidence>
<dbReference type="InterPro" id="IPR036909">
    <property type="entry name" value="Cyt_c-like_dom_sf"/>
</dbReference>
<dbReference type="PANTHER" id="PTHR40469:SF2">
    <property type="entry name" value="GALACTOSE-BINDING DOMAIN-LIKE SUPERFAMILY PROTEIN"/>
    <property type="match status" value="1"/>
</dbReference>
<dbReference type="CDD" id="cd00146">
    <property type="entry name" value="PKD"/>
    <property type="match status" value="1"/>
</dbReference>
<dbReference type="PRINTS" id="PR00606">
    <property type="entry name" value="CYTCHROMECID"/>
</dbReference>
<dbReference type="EMBL" id="BAABFN010000001">
    <property type="protein sequence ID" value="GAA4304490.1"/>
    <property type="molecule type" value="Genomic_DNA"/>
</dbReference>
<dbReference type="Pfam" id="PF18911">
    <property type="entry name" value="PKD_4"/>
    <property type="match status" value="1"/>
</dbReference>
<sequence length="1093" mass="121057">MKAIRQLGTENGFDVDTTTDAAKFTEDTLKQYTAVVFMSTTGDVLDDRQQADFERYIQAGGGYLGVHAAADCEYHWPWYGKLVGAYFKSHPRQQQATLHIHKDAKFPVTDSLPDPWTRKDEWYNFRQPPTDVHVLVSIDEKSYEGGENGDNHPMVWYHEYDGGRAFYMELGHTNESYTEPNFLKLLLAGLKYAISKNEELDYRKATSLRIPDEDRFAKEFLGGGLDEPTELTVLPNLDILIGERKGQIMFYNAAQKKMSQVAELKVYSKALHVKGVNVETGLMGLQADPQYEKNHWIYVYYSPVDKSVDRLSRFKFENNTFNLQSEQTILEVNTNREICCHTGGSIAFDGEGNLYLSVGDNTTPFDEKDTVTGKGFPVNLHGFSPLDDRPGYEHYDDRRAAGNSNDLRGKILRIKVHEDGTYEIPKGNLFPEGTAKTRPEIYVMGDRNPYRISVDKHNGYLYWGEVGPDAGNDSLETRGPRGYDEVNQARKAGNFGWPYFVGNNYPYHQYDYATGTPGPAFDPEHVVNNSRNNTGIRDLPPAQPAFIWYPYAASPDFPQVGQGGRTAMAGPVYYVNDYPKETRLPDYYDGKFFAYDWIRNWIKVVTMDKEGNLQKIEPFMPHEKFNNISDMEVGKDGRIYIVEYGKGWFAKNPDAGLYVITYNGGNRPPEASLEVNKKAGALPFAVHASVKANDPDGDSLTYHWQLGDQVKRDTKTPELDYTFQNPGTYPVSVSVEDTHGASVKSSAITVYAGNEAPQVDLQVKGNPSFYFPGKPVAYAVTVQDKEDGSTEAGNLDLSRLLVRADYLESPDKAALPVGHEAAMVAGVSGKSIMESLDCQSCHKVDTTSVGPAFMRVAEKYKSDPKAEDYLAHKIIKGGSGVWGEVAMAAHPNLSVDDAEKIVSWILSLADERAAGPSLPPSGTVNPGQFKLTDQGVLMISAAYTDKGGNQVPPLTGRSTVVLQNPYLSATDAKSSGFSDQKMGDLQFAALNGAKGWLSFRKISLQDIHTVEIRYGVDTAVAQGWQLELHLDKPDGPLAGQVTLGPGASAKKPVTATLTLGDAAGNAPHDLYFVVQKKEASEKGRLGIVGMRFR</sequence>
<dbReference type="SUPFAM" id="SSF46626">
    <property type="entry name" value="Cytochrome c"/>
    <property type="match status" value="1"/>
</dbReference>
<evidence type="ECO:0000256" key="5">
    <source>
        <dbReference type="ARBA" id="ARBA00023004"/>
    </source>
</evidence>
<evidence type="ECO:0000256" key="2">
    <source>
        <dbReference type="ARBA" id="ARBA00022617"/>
    </source>
</evidence>
<dbReference type="Gene3D" id="2.60.40.10">
    <property type="entry name" value="Immunoglobulins"/>
    <property type="match status" value="1"/>
</dbReference>
<dbReference type="InterPro" id="IPR022409">
    <property type="entry name" value="PKD/Chitinase_dom"/>
</dbReference>
<dbReference type="Pfam" id="PF06283">
    <property type="entry name" value="ThuA"/>
    <property type="match status" value="1"/>
</dbReference>
<organism evidence="9 10">
    <name type="scientific">Compostibacter hankyongensis</name>
    <dbReference type="NCBI Taxonomy" id="1007089"/>
    <lineage>
        <taxon>Bacteria</taxon>
        <taxon>Pseudomonadati</taxon>
        <taxon>Bacteroidota</taxon>
        <taxon>Chitinophagia</taxon>
        <taxon>Chitinophagales</taxon>
        <taxon>Chitinophagaceae</taxon>
        <taxon>Compostibacter</taxon>
    </lineage>
</organism>
<dbReference type="CDD" id="cd04084">
    <property type="entry name" value="CBM6_xylanase-like"/>
    <property type="match status" value="1"/>
</dbReference>
<dbReference type="SUPFAM" id="SSF52317">
    <property type="entry name" value="Class I glutamine amidotransferase-like"/>
    <property type="match status" value="1"/>
</dbReference>
<dbReference type="Pfam" id="PF00034">
    <property type="entry name" value="Cytochrom_C"/>
    <property type="match status" value="1"/>
</dbReference>
<keyword evidence="2 6" id="KW-0349">Heme</keyword>
<evidence type="ECO:0008006" key="11">
    <source>
        <dbReference type="Google" id="ProtNLM"/>
    </source>
</evidence>
<dbReference type="InterPro" id="IPR009056">
    <property type="entry name" value="Cyt_c-like_dom"/>
</dbReference>
<accession>A0ABP8FIQ0</accession>
<dbReference type="InterPro" id="IPR011041">
    <property type="entry name" value="Quinoprot_gluc/sorb_DH_b-prop"/>
</dbReference>
<dbReference type="InterPro" id="IPR000601">
    <property type="entry name" value="PKD_dom"/>
</dbReference>
<dbReference type="Proteomes" id="UP001501207">
    <property type="component" value="Unassembled WGS sequence"/>
</dbReference>
<evidence type="ECO:0000256" key="1">
    <source>
        <dbReference type="ARBA" id="ARBA00022448"/>
    </source>
</evidence>
<dbReference type="PROSITE" id="PS51007">
    <property type="entry name" value="CYTC"/>
    <property type="match status" value="1"/>
</dbReference>
<dbReference type="Gene3D" id="1.10.760.10">
    <property type="entry name" value="Cytochrome c-like domain"/>
    <property type="match status" value="1"/>
</dbReference>
<dbReference type="InterPro" id="IPR035986">
    <property type="entry name" value="PKD_dom_sf"/>
</dbReference>
<dbReference type="InterPro" id="IPR012938">
    <property type="entry name" value="Glc/Sorbosone_DH"/>
</dbReference>
<evidence type="ECO:0000259" key="7">
    <source>
        <dbReference type="PROSITE" id="PS50093"/>
    </source>
</evidence>
<dbReference type="SMART" id="SM00089">
    <property type="entry name" value="PKD"/>
    <property type="match status" value="1"/>
</dbReference>
<dbReference type="Gene3D" id="3.40.50.880">
    <property type="match status" value="1"/>
</dbReference>
<protein>
    <recommendedName>
        <fullName evidence="11">PKD domain-containing protein</fullName>
    </recommendedName>
</protein>
<evidence type="ECO:0000256" key="6">
    <source>
        <dbReference type="PROSITE-ProRule" id="PRU00433"/>
    </source>
</evidence>
<dbReference type="InterPro" id="IPR029062">
    <property type="entry name" value="Class_I_gatase-like"/>
</dbReference>
<evidence type="ECO:0000256" key="3">
    <source>
        <dbReference type="ARBA" id="ARBA00022723"/>
    </source>
</evidence>
<dbReference type="Gene3D" id="2.60.120.260">
    <property type="entry name" value="Galactose-binding domain-like"/>
    <property type="match status" value="1"/>
</dbReference>
<proteinExistence type="predicted"/>
<evidence type="ECO:0000313" key="10">
    <source>
        <dbReference type="Proteomes" id="UP001501207"/>
    </source>
</evidence>